<reference evidence="2" key="1">
    <citation type="submission" date="2022-11" db="EMBL/GenBank/DDBJ databases">
        <authorList>
            <person name="Kikuchi T."/>
        </authorList>
    </citation>
    <scope>NUCLEOTIDE SEQUENCE</scope>
    <source>
        <strain evidence="2">PS1010</strain>
    </source>
</reference>
<dbReference type="CDD" id="cd00037">
    <property type="entry name" value="CLECT"/>
    <property type="match status" value="1"/>
</dbReference>
<keyword evidence="3" id="KW-1185">Reference proteome</keyword>
<evidence type="ECO:0000259" key="1">
    <source>
        <dbReference type="PROSITE" id="PS50041"/>
    </source>
</evidence>
<proteinExistence type="predicted"/>
<dbReference type="Proteomes" id="UP001152747">
    <property type="component" value="Unassembled WGS sequence"/>
</dbReference>
<protein>
    <recommendedName>
        <fullName evidence="1">C-type lectin domain-containing protein</fullName>
    </recommendedName>
</protein>
<dbReference type="InterPro" id="IPR016186">
    <property type="entry name" value="C-type_lectin-like/link_sf"/>
</dbReference>
<dbReference type="InterPro" id="IPR016187">
    <property type="entry name" value="CTDL_fold"/>
</dbReference>
<dbReference type="Gene3D" id="3.10.100.10">
    <property type="entry name" value="Mannose-Binding Protein A, subunit A"/>
    <property type="match status" value="1"/>
</dbReference>
<gene>
    <name evidence="2" type="ORF">CAMP_LOCUS13367</name>
</gene>
<dbReference type="AlphaFoldDB" id="A0A9P1N485"/>
<accession>A0A9P1N485</accession>
<feature type="domain" description="C-type lectin" evidence="1">
    <location>
        <begin position="63"/>
        <end position="137"/>
    </location>
</feature>
<dbReference type="PROSITE" id="PS50041">
    <property type="entry name" value="C_TYPE_LECTIN_2"/>
    <property type="match status" value="1"/>
</dbReference>
<dbReference type="OrthoDB" id="5834815at2759"/>
<evidence type="ECO:0000313" key="2">
    <source>
        <dbReference type="EMBL" id="CAI5450730.1"/>
    </source>
</evidence>
<dbReference type="EMBL" id="CANHGI010000005">
    <property type="protein sequence ID" value="CAI5450730.1"/>
    <property type="molecule type" value="Genomic_DNA"/>
</dbReference>
<evidence type="ECO:0000313" key="3">
    <source>
        <dbReference type="Proteomes" id="UP001152747"/>
    </source>
</evidence>
<dbReference type="SUPFAM" id="SSF56436">
    <property type="entry name" value="C-type lectin-like"/>
    <property type="match status" value="1"/>
</dbReference>
<organism evidence="2 3">
    <name type="scientific">Caenorhabditis angaria</name>
    <dbReference type="NCBI Taxonomy" id="860376"/>
    <lineage>
        <taxon>Eukaryota</taxon>
        <taxon>Metazoa</taxon>
        <taxon>Ecdysozoa</taxon>
        <taxon>Nematoda</taxon>
        <taxon>Chromadorea</taxon>
        <taxon>Rhabditida</taxon>
        <taxon>Rhabditina</taxon>
        <taxon>Rhabditomorpha</taxon>
        <taxon>Rhabditoidea</taxon>
        <taxon>Rhabditidae</taxon>
        <taxon>Peloderinae</taxon>
        <taxon>Caenorhabditis</taxon>
    </lineage>
</organism>
<dbReference type="PANTHER" id="PTHR23124">
    <property type="entry name" value="C-TYPE LECTIN DOMAIN-CONTAINING PROTEIN-RELATED-RELATED"/>
    <property type="match status" value="1"/>
</dbReference>
<sequence>MKIVLTEEITKNAAQEACEILGANSTGFQSSSERVQVASKIKLMVATNTAAQKNYKSETGGKFWVGAERKKSCSTVNSCGDETVDAYEWTDGKTSGTDGMKWQSGQPDFYQEAQKCVIIASSKDYESRHGLLDDDMCANTERVDGYICGKSAGSS</sequence>
<dbReference type="InterPro" id="IPR001304">
    <property type="entry name" value="C-type_lectin-like"/>
</dbReference>
<comment type="caution">
    <text evidence="2">The sequence shown here is derived from an EMBL/GenBank/DDBJ whole genome shotgun (WGS) entry which is preliminary data.</text>
</comment>
<name>A0A9P1N485_9PELO</name>